<dbReference type="RefSeq" id="WP_143516908.1">
    <property type="nucleotide sequence ID" value="NZ_OBEA01000004.1"/>
</dbReference>
<feature type="transmembrane region" description="Helical" evidence="1">
    <location>
        <begin position="12"/>
        <end position="31"/>
    </location>
</feature>
<name>A0A285IXT1_9RHOB</name>
<feature type="transmembrane region" description="Helical" evidence="1">
    <location>
        <begin position="37"/>
        <end position="59"/>
    </location>
</feature>
<evidence type="ECO:0000256" key="1">
    <source>
        <dbReference type="SAM" id="Phobius"/>
    </source>
</evidence>
<gene>
    <name evidence="2" type="ORF">SAMN06297129_2422</name>
</gene>
<dbReference type="OrthoDB" id="7875049at2"/>
<accession>A0A285IXT1</accession>
<dbReference type="Proteomes" id="UP000231655">
    <property type="component" value="Unassembled WGS sequence"/>
</dbReference>
<proteinExistence type="predicted"/>
<reference evidence="2" key="1">
    <citation type="submission" date="2017-09" db="EMBL/GenBank/DDBJ databases">
        <authorList>
            <person name="Ehlers B."/>
            <person name="Leendertz F.H."/>
        </authorList>
    </citation>
    <scope>NUCLEOTIDE SEQUENCE [LARGE SCALE GENOMIC DNA]</scope>
    <source>
        <strain evidence="2">CGMCC 1.12662</strain>
    </source>
</reference>
<dbReference type="EMBL" id="OBEA01000004">
    <property type="protein sequence ID" value="SNY52855.1"/>
    <property type="molecule type" value="Genomic_DNA"/>
</dbReference>
<organism evidence="2">
    <name type="scientific">Pseudooceanicola antarcticus</name>
    <dbReference type="NCBI Taxonomy" id="1247613"/>
    <lineage>
        <taxon>Bacteria</taxon>
        <taxon>Pseudomonadati</taxon>
        <taxon>Pseudomonadota</taxon>
        <taxon>Alphaproteobacteria</taxon>
        <taxon>Rhodobacterales</taxon>
        <taxon>Paracoccaceae</taxon>
        <taxon>Pseudooceanicola</taxon>
    </lineage>
</organism>
<keyword evidence="1" id="KW-0812">Transmembrane</keyword>
<protein>
    <submittedName>
        <fullName evidence="2">Uncharacterized protein</fullName>
    </submittedName>
</protein>
<keyword evidence="1" id="KW-1133">Transmembrane helix</keyword>
<keyword evidence="1" id="KW-0472">Membrane</keyword>
<evidence type="ECO:0000313" key="2">
    <source>
        <dbReference type="EMBL" id="SNY52855.1"/>
    </source>
</evidence>
<dbReference type="AlphaFoldDB" id="A0A285IXT1"/>
<sequence length="72" mass="7826">MQTNRAKRRVQFVCAVFLHIPLVAIAAYAISEGFMDHLRILLVGLVATLLGTGMIVPYIGRVLEGGEMEPSA</sequence>